<dbReference type="OrthoDB" id="6155261at2759"/>
<dbReference type="AlphaFoldDB" id="A0A6S7K3Y3"/>
<dbReference type="PANTHER" id="PTHR47510">
    <property type="entry name" value="REVERSE TRANSCRIPTASE DOMAIN-CONTAINING PROTEIN"/>
    <property type="match status" value="1"/>
</dbReference>
<dbReference type="EMBL" id="CACRXK020012060">
    <property type="protein sequence ID" value="CAB4022611.1"/>
    <property type="molecule type" value="Genomic_DNA"/>
</dbReference>
<reference evidence="1" key="1">
    <citation type="submission" date="2020-04" db="EMBL/GenBank/DDBJ databases">
        <authorList>
            <person name="Alioto T."/>
            <person name="Alioto T."/>
            <person name="Gomez Garrido J."/>
        </authorList>
    </citation>
    <scope>NUCLEOTIDE SEQUENCE</scope>
    <source>
        <strain evidence="1">A484AB</strain>
    </source>
</reference>
<gene>
    <name evidence="1" type="ORF">PACLA_8A018644</name>
</gene>
<protein>
    <submittedName>
        <fullName evidence="1">Uncharacterized protein</fullName>
    </submittedName>
</protein>
<evidence type="ECO:0000313" key="1">
    <source>
        <dbReference type="EMBL" id="CAB4022611.1"/>
    </source>
</evidence>
<evidence type="ECO:0000313" key="2">
    <source>
        <dbReference type="Proteomes" id="UP001152795"/>
    </source>
</evidence>
<keyword evidence="2" id="KW-1185">Reference proteome</keyword>
<comment type="caution">
    <text evidence="1">The sequence shown here is derived from an EMBL/GenBank/DDBJ whole genome shotgun (WGS) entry which is preliminary data.</text>
</comment>
<dbReference type="PANTHER" id="PTHR47510:SF3">
    <property type="entry name" value="ENDO_EXONUCLEASE_PHOSPHATASE DOMAIN-CONTAINING PROTEIN"/>
    <property type="match status" value="1"/>
</dbReference>
<name>A0A6S7K3Y3_PARCT</name>
<organism evidence="1 2">
    <name type="scientific">Paramuricea clavata</name>
    <name type="common">Red gorgonian</name>
    <name type="synonym">Violescent sea-whip</name>
    <dbReference type="NCBI Taxonomy" id="317549"/>
    <lineage>
        <taxon>Eukaryota</taxon>
        <taxon>Metazoa</taxon>
        <taxon>Cnidaria</taxon>
        <taxon>Anthozoa</taxon>
        <taxon>Octocorallia</taxon>
        <taxon>Malacalcyonacea</taxon>
        <taxon>Plexauridae</taxon>
        <taxon>Paramuricea</taxon>
    </lineage>
</organism>
<accession>A0A6S7K3Y3</accession>
<sequence length="101" mass="11288">MIRFDVEDSDEGLGNRINEAFISVMKDFPPLPKDFNLSTDNDEPISVSETTVERLLRAISVSKASGPDELPNWVLKSFSDILAPAITDIFNASFRECKVPR</sequence>
<feature type="non-terminal residue" evidence="1">
    <location>
        <position position="101"/>
    </location>
</feature>
<proteinExistence type="predicted"/>
<dbReference type="Proteomes" id="UP001152795">
    <property type="component" value="Unassembled WGS sequence"/>
</dbReference>